<dbReference type="Gene3D" id="3.40.50.2000">
    <property type="entry name" value="Glycogen Phosphorylase B"/>
    <property type="match status" value="2"/>
</dbReference>
<evidence type="ECO:0000313" key="3">
    <source>
        <dbReference type="Proteomes" id="UP001528920"/>
    </source>
</evidence>
<comment type="caution">
    <text evidence="2">The sequence shown here is derived from an EMBL/GenBank/DDBJ whole genome shotgun (WGS) entry which is preliminary data.</text>
</comment>
<reference evidence="2 3" key="1">
    <citation type="submission" date="2022-01" db="EMBL/GenBank/DDBJ databases">
        <title>Labilibaculum sp. nov, a marine bacterium isolated from Antarctica.</title>
        <authorList>
            <person name="Dai W."/>
        </authorList>
    </citation>
    <scope>NUCLEOTIDE SEQUENCE [LARGE SCALE GENOMIC DNA]</scope>
    <source>
        <strain evidence="2 3">DW002</strain>
    </source>
</reference>
<dbReference type="EC" id="2.4.-.-" evidence="2"/>
<dbReference type="Pfam" id="PF00534">
    <property type="entry name" value="Glycos_transf_1"/>
    <property type="match status" value="1"/>
</dbReference>
<dbReference type="SUPFAM" id="SSF53756">
    <property type="entry name" value="UDP-Glycosyltransferase/glycogen phosphorylase"/>
    <property type="match status" value="1"/>
</dbReference>
<accession>A0ABT5VP21</accession>
<name>A0ABT5VP21_9BACT</name>
<protein>
    <submittedName>
        <fullName evidence="2">Glycosyltransferase</fullName>
        <ecNumber evidence="2">2.4.-.-</ecNumber>
    </submittedName>
</protein>
<dbReference type="Proteomes" id="UP001528920">
    <property type="component" value="Unassembled WGS sequence"/>
</dbReference>
<keyword evidence="3" id="KW-1185">Reference proteome</keyword>
<dbReference type="GO" id="GO:0016757">
    <property type="term" value="F:glycosyltransferase activity"/>
    <property type="evidence" value="ECO:0007669"/>
    <property type="project" value="UniProtKB-KW"/>
</dbReference>
<dbReference type="PANTHER" id="PTHR12526:SF595">
    <property type="entry name" value="BLL5217 PROTEIN"/>
    <property type="match status" value="1"/>
</dbReference>
<dbReference type="InterPro" id="IPR001296">
    <property type="entry name" value="Glyco_trans_1"/>
</dbReference>
<keyword evidence="2" id="KW-0328">Glycosyltransferase</keyword>
<dbReference type="PANTHER" id="PTHR12526">
    <property type="entry name" value="GLYCOSYLTRANSFERASE"/>
    <property type="match status" value="1"/>
</dbReference>
<organism evidence="2 3">
    <name type="scientific">Paralabilibaculum antarcticum</name>
    <dbReference type="NCBI Taxonomy" id="2912572"/>
    <lineage>
        <taxon>Bacteria</taxon>
        <taxon>Pseudomonadati</taxon>
        <taxon>Bacteroidota</taxon>
        <taxon>Bacteroidia</taxon>
        <taxon>Marinilabiliales</taxon>
        <taxon>Marinifilaceae</taxon>
        <taxon>Paralabilibaculum</taxon>
    </lineage>
</organism>
<feature type="domain" description="Glycosyl transferase family 1" evidence="1">
    <location>
        <begin position="181"/>
        <end position="251"/>
    </location>
</feature>
<keyword evidence="2" id="KW-0808">Transferase</keyword>
<proteinExistence type="predicted"/>
<dbReference type="RefSeq" id="WP_275108522.1">
    <property type="nucleotide sequence ID" value="NZ_JAKJSC010000001.1"/>
</dbReference>
<evidence type="ECO:0000259" key="1">
    <source>
        <dbReference type="Pfam" id="PF00534"/>
    </source>
</evidence>
<dbReference type="EMBL" id="JAKJSC010000001">
    <property type="protein sequence ID" value="MDE5417185.1"/>
    <property type="molecule type" value="Genomic_DNA"/>
</dbReference>
<sequence length="319" mass="35938">MKILLVCDLKIPALLYGGTERIVWWLGEELTKRGHEVSFLSGQGSSCEFAKVYIYNPNVKLNDQIPADIDLVHVNFPIKEALKTPYIVTLHGNSAPETVYDKNTVFISKNHAERHGSDVFVYNGIDFNEYGPVDWSLKREHFLFLGKASRSKKNLKGCVKISKELNEKLAVIGGRGIPFNRTVKYKGFLGGEKKSKVINQSKALLFPVVWHEPFGLAIVESLYFGAPVFGSTYGSLPELIPSDVGFVSNSYSELIDAASNFGAYNRKYCHEYVCDRFSVKQMADGYLELYEKVLNGNSLHKDAPIHKLKVGKRHYPMFD</sequence>
<evidence type="ECO:0000313" key="2">
    <source>
        <dbReference type="EMBL" id="MDE5417185.1"/>
    </source>
</evidence>
<gene>
    <name evidence="2" type="ORF">L3049_04115</name>
</gene>